<sequence length="469" mass="51800">MKTRVYTVQQVLAAAKTHPFYTPGVQYPPDRDAVQKIVESGNQGPSEASLSSWPLATKDQLYRTIRRLVSDTSSTNTYRDGSYISMTGGSGGGLPMPFATDSFENREQRARMGEFIRLCGVIEPGDWVLTVHTSGGFYRSLDLMVEILENAGASVLPAGHAMSLAEVVEALVHYRVNVLSGDSSQIVRVSGIIAGLPAEERQNVKLTKIIYTSEPLTDVQRAYIREVLGPIQVYSVLGSCEAGPWALSNPEIGQASASEVAGAADFVFDTRTMLVDILDPSVLDNDDGSVAATREPLPDGSLGIVVQTSLQRLKNPLVRYVTGDIGSLHPVPESAVAKGIPAEERQYLRILRLHGRDRRFSFKWSGEYLQFDWLAALLQTKEWRILQWQVVLAQPKSFPDPTLEIRLLLPASVAETDIEPESRLVKAIEQFCVVTPGNRHLFQIKILTDLTQFERSSTGRKVIKFIDRT</sequence>
<dbReference type="Gene3D" id="3.40.50.12780">
    <property type="entry name" value="N-terminal domain of ligase-like"/>
    <property type="match status" value="1"/>
</dbReference>
<dbReference type="PANTHER" id="PTHR43845:SF1">
    <property type="entry name" value="BLR5969 PROTEIN"/>
    <property type="match status" value="1"/>
</dbReference>
<keyword evidence="2" id="KW-1185">Reference proteome</keyword>
<dbReference type="PANTHER" id="PTHR43845">
    <property type="entry name" value="BLR5969 PROTEIN"/>
    <property type="match status" value="1"/>
</dbReference>
<dbReference type="GeneID" id="87818872"/>
<evidence type="ECO:0000313" key="1">
    <source>
        <dbReference type="EMBL" id="KAK4139586.1"/>
    </source>
</evidence>
<reference evidence="1" key="1">
    <citation type="journal article" date="2023" name="Mol. Phylogenet. Evol.">
        <title>Genome-scale phylogeny and comparative genomics of the fungal order Sordariales.</title>
        <authorList>
            <person name="Hensen N."/>
            <person name="Bonometti L."/>
            <person name="Westerberg I."/>
            <person name="Brannstrom I.O."/>
            <person name="Guillou S."/>
            <person name="Cros-Aarteil S."/>
            <person name="Calhoun S."/>
            <person name="Haridas S."/>
            <person name="Kuo A."/>
            <person name="Mondo S."/>
            <person name="Pangilinan J."/>
            <person name="Riley R."/>
            <person name="LaButti K."/>
            <person name="Andreopoulos B."/>
            <person name="Lipzen A."/>
            <person name="Chen C."/>
            <person name="Yan M."/>
            <person name="Daum C."/>
            <person name="Ng V."/>
            <person name="Clum A."/>
            <person name="Steindorff A."/>
            <person name="Ohm R.A."/>
            <person name="Martin F."/>
            <person name="Silar P."/>
            <person name="Natvig D.O."/>
            <person name="Lalanne C."/>
            <person name="Gautier V."/>
            <person name="Ament-Velasquez S.L."/>
            <person name="Kruys A."/>
            <person name="Hutchinson M.I."/>
            <person name="Powell A.J."/>
            <person name="Barry K."/>
            <person name="Miller A.N."/>
            <person name="Grigoriev I.V."/>
            <person name="Debuchy R."/>
            <person name="Gladieux P."/>
            <person name="Hiltunen Thoren M."/>
            <person name="Johannesson H."/>
        </authorList>
    </citation>
    <scope>NUCLEOTIDE SEQUENCE</scope>
    <source>
        <strain evidence="1">CBS 141.50</strain>
    </source>
</reference>
<evidence type="ECO:0000313" key="2">
    <source>
        <dbReference type="Proteomes" id="UP001302676"/>
    </source>
</evidence>
<reference evidence="1" key="2">
    <citation type="submission" date="2023-05" db="EMBL/GenBank/DDBJ databases">
        <authorList>
            <consortium name="Lawrence Berkeley National Laboratory"/>
            <person name="Steindorff A."/>
            <person name="Hensen N."/>
            <person name="Bonometti L."/>
            <person name="Westerberg I."/>
            <person name="Brannstrom I.O."/>
            <person name="Guillou S."/>
            <person name="Cros-Aarteil S."/>
            <person name="Calhoun S."/>
            <person name="Haridas S."/>
            <person name="Kuo A."/>
            <person name="Mondo S."/>
            <person name="Pangilinan J."/>
            <person name="Riley R."/>
            <person name="Labutti K."/>
            <person name="Andreopoulos B."/>
            <person name="Lipzen A."/>
            <person name="Chen C."/>
            <person name="Yanf M."/>
            <person name="Daum C."/>
            <person name="Ng V."/>
            <person name="Clum A."/>
            <person name="Ohm R."/>
            <person name="Martin F."/>
            <person name="Silar P."/>
            <person name="Natvig D."/>
            <person name="Lalanne C."/>
            <person name="Gautier V."/>
            <person name="Ament-Velasquez S.L."/>
            <person name="Kruys A."/>
            <person name="Hutchinson M.I."/>
            <person name="Powell A.J."/>
            <person name="Barry K."/>
            <person name="Miller A.N."/>
            <person name="Grigoriev I.V."/>
            <person name="Debuchy R."/>
            <person name="Gladieux P."/>
            <person name="Thoren M.H."/>
            <person name="Johannesson H."/>
        </authorList>
    </citation>
    <scope>NUCLEOTIDE SEQUENCE</scope>
    <source>
        <strain evidence="1">CBS 141.50</strain>
    </source>
</reference>
<dbReference type="SUPFAM" id="SSF56801">
    <property type="entry name" value="Acetyl-CoA synthetase-like"/>
    <property type="match status" value="1"/>
</dbReference>
<proteinExistence type="predicted"/>
<dbReference type="RefSeq" id="XP_062632957.1">
    <property type="nucleotide sequence ID" value="XM_062782259.1"/>
</dbReference>
<accession>A0AAN6UVJ0</accession>
<protein>
    <submittedName>
        <fullName evidence="1">Uncharacterized protein</fullName>
    </submittedName>
</protein>
<dbReference type="AlphaFoldDB" id="A0AAN6UVJ0"/>
<organism evidence="1 2">
    <name type="scientific">Dichotomopilus funicola</name>
    <dbReference type="NCBI Taxonomy" id="1934379"/>
    <lineage>
        <taxon>Eukaryota</taxon>
        <taxon>Fungi</taxon>
        <taxon>Dikarya</taxon>
        <taxon>Ascomycota</taxon>
        <taxon>Pezizomycotina</taxon>
        <taxon>Sordariomycetes</taxon>
        <taxon>Sordariomycetidae</taxon>
        <taxon>Sordariales</taxon>
        <taxon>Chaetomiaceae</taxon>
        <taxon>Dichotomopilus</taxon>
    </lineage>
</organism>
<comment type="caution">
    <text evidence="1">The sequence shown here is derived from an EMBL/GenBank/DDBJ whole genome shotgun (WGS) entry which is preliminary data.</text>
</comment>
<gene>
    <name evidence="1" type="ORF">C8A04DRAFT_32912</name>
</gene>
<dbReference type="EMBL" id="MU853657">
    <property type="protein sequence ID" value="KAK4139586.1"/>
    <property type="molecule type" value="Genomic_DNA"/>
</dbReference>
<name>A0AAN6UVJ0_9PEZI</name>
<dbReference type="Proteomes" id="UP001302676">
    <property type="component" value="Unassembled WGS sequence"/>
</dbReference>
<dbReference type="InterPro" id="IPR042099">
    <property type="entry name" value="ANL_N_sf"/>
</dbReference>